<dbReference type="InterPro" id="IPR050515">
    <property type="entry name" value="Beta-lactam/transpept"/>
</dbReference>
<evidence type="ECO:0000259" key="2">
    <source>
        <dbReference type="Pfam" id="PF05223"/>
    </source>
</evidence>
<dbReference type="EMBL" id="SNXZ01000003">
    <property type="protein sequence ID" value="TDP97207.1"/>
    <property type="molecule type" value="Genomic_DNA"/>
</dbReference>
<dbReference type="GO" id="GO:0071555">
    <property type="term" value="P:cell wall organization"/>
    <property type="evidence" value="ECO:0007669"/>
    <property type="project" value="TreeGrafter"/>
</dbReference>
<dbReference type="InterPro" id="IPR001460">
    <property type="entry name" value="PCN-bd_Tpept"/>
</dbReference>
<dbReference type="Proteomes" id="UP000295444">
    <property type="component" value="Unassembled WGS sequence"/>
</dbReference>
<dbReference type="Gene3D" id="3.40.710.10">
    <property type="entry name" value="DD-peptidase/beta-lactamase superfamily"/>
    <property type="match status" value="1"/>
</dbReference>
<dbReference type="RefSeq" id="WP_133850447.1">
    <property type="nucleotide sequence ID" value="NZ_SNXZ01000003.1"/>
</dbReference>
<feature type="domain" description="Penicillin-binding protein transpeptidase" evidence="1">
    <location>
        <begin position="258"/>
        <end position="519"/>
    </location>
</feature>
<gene>
    <name evidence="3" type="ORF">EV186_103169</name>
</gene>
<keyword evidence="4" id="KW-1185">Reference proteome</keyword>
<dbReference type="InterPro" id="IPR012338">
    <property type="entry name" value="Beta-lactam/transpept-like"/>
</dbReference>
<feature type="domain" description="NTF2-like N-terminal transpeptidase" evidence="2">
    <location>
        <begin position="40"/>
        <end position="143"/>
    </location>
</feature>
<dbReference type="GO" id="GO:0046677">
    <property type="term" value="P:response to antibiotic"/>
    <property type="evidence" value="ECO:0007669"/>
    <property type="project" value="InterPro"/>
</dbReference>
<sequence>MTRGRKRAVLAVGIVVFVGIVVAAVVVLWPKAGSAAQTDPNAAADAYLTAFGAGDAKATGALTDAPAAATAQLTSVWQGLHPKSVQAVRVSEVQGTTAPIRIVWELGDHEWTYDSKLSLVKNGDGWLVHWAPALIHPKLKTGQTLRMRTQTGTDAVLDRDGKALLTWTANGPKAVDSSVAPLLLDGMARVAEDQGTKQAGAWHVALVDKLGKELATLYKGGDSGDPVPALHSTLDRGLQKAAQDAVDSVGKPAELIAIVPSTGDIVAVAQNKAAGKDAKVLHGLYPPGSTFKIVTSTAAFGSGEATASTVRPCPGEATVGTRHIRNEGFELGDVPLHEAFAHSCNTTFAALAKDLPTDALPDAASSLGLGADFAVPGITTVTGAVPPAGSSDEQVEDGIGQGKVVVSPFGMALVCATVQSGKAVTPRLWTGGGPKTAVQQDYQPPSASVLGPLRPMMREVVTGGTAKGLRGSGTVFGKTGTAQFGDGSHSHGWFAGYRGDLAFAVLVTDAGSSSVAVSVTGEFLSGAD</sequence>
<dbReference type="PANTHER" id="PTHR30627">
    <property type="entry name" value="PEPTIDOGLYCAN D,D-TRANSPEPTIDASE"/>
    <property type="match status" value="1"/>
</dbReference>
<comment type="caution">
    <text evidence="3">The sequence shown here is derived from an EMBL/GenBank/DDBJ whole genome shotgun (WGS) entry which is preliminary data.</text>
</comment>
<dbReference type="PANTHER" id="PTHR30627:SF24">
    <property type="entry name" value="PENICILLIN-BINDING PROTEIN 4B"/>
    <property type="match status" value="1"/>
</dbReference>
<organism evidence="3 4">
    <name type="scientific">Labedaea rhizosphaerae</name>
    <dbReference type="NCBI Taxonomy" id="598644"/>
    <lineage>
        <taxon>Bacteria</taxon>
        <taxon>Bacillati</taxon>
        <taxon>Actinomycetota</taxon>
        <taxon>Actinomycetes</taxon>
        <taxon>Pseudonocardiales</taxon>
        <taxon>Pseudonocardiaceae</taxon>
        <taxon>Labedaea</taxon>
    </lineage>
</organism>
<evidence type="ECO:0000313" key="4">
    <source>
        <dbReference type="Proteomes" id="UP000295444"/>
    </source>
</evidence>
<accession>A0A4R6SCE1</accession>
<reference evidence="3 4" key="1">
    <citation type="submission" date="2019-03" db="EMBL/GenBank/DDBJ databases">
        <title>Genomic Encyclopedia of Type Strains, Phase IV (KMG-IV): sequencing the most valuable type-strain genomes for metagenomic binning, comparative biology and taxonomic classification.</title>
        <authorList>
            <person name="Goeker M."/>
        </authorList>
    </citation>
    <scope>NUCLEOTIDE SEQUENCE [LARGE SCALE GENOMIC DNA]</scope>
    <source>
        <strain evidence="3 4">DSM 45361</strain>
    </source>
</reference>
<protein>
    <submittedName>
        <fullName evidence="3">MecA-like transpeptidase family protein</fullName>
    </submittedName>
</protein>
<proteinExistence type="predicted"/>
<dbReference type="OrthoDB" id="5241017at2"/>
<dbReference type="Pfam" id="PF00905">
    <property type="entry name" value="Transpeptidase"/>
    <property type="match status" value="1"/>
</dbReference>
<dbReference type="SUPFAM" id="SSF56601">
    <property type="entry name" value="beta-lactamase/transpeptidase-like"/>
    <property type="match status" value="1"/>
</dbReference>
<dbReference type="AlphaFoldDB" id="A0A4R6SCE1"/>
<evidence type="ECO:0000259" key="1">
    <source>
        <dbReference type="Pfam" id="PF00905"/>
    </source>
</evidence>
<dbReference type="InterPro" id="IPR007887">
    <property type="entry name" value="MecA_N"/>
</dbReference>
<dbReference type="GO" id="GO:0008658">
    <property type="term" value="F:penicillin binding"/>
    <property type="evidence" value="ECO:0007669"/>
    <property type="project" value="InterPro"/>
</dbReference>
<dbReference type="Pfam" id="PF05223">
    <property type="entry name" value="MecA_N"/>
    <property type="match status" value="1"/>
</dbReference>
<dbReference type="GO" id="GO:0005886">
    <property type="term" value="C:plasma membrane"/>
    <property type="evidence" value="ECO:0007669"/>
    <property type="project" value="TreeGrafter"/>
</dbReference>
<dbReference type="GO" id="GO:0071972">
    <property type="term" value="F:peptidoglycan L,D-transpeptidase activity"/>
    <property type="evidence" value="ECO:0007669"/>
    <property type="project" value="TreeGrafter"/>
</dbReference>
<evidence type="ECO:0000313" key="3">
    <source>
        <dbReference type="EMBL" id="TDP97207.1"/>
    </source>
</evidence>
<name>A0A4R6SCE1_LABRH</name>